<reference evidence="1 2" key="1">
    <citation type="submission" date="2020-04" db="EMBL/GenBank/DDBJ databases">
        <title>Antimicrobial susceptibility and clonality of vaginal-derived multi-drug resistant Mobiluncus isolates in China.</title>
        <authorList>
            <person name="Zhang X."/>
        </authorList>
    </citation>
    <scope>NUCLEOTIDE SEQUENCE [LARGE SCALE GENOMIC DNA]</scope>
    <source>
        <strain evidence="1 2">19</strain>
    </source>
</reference>
<evidence type="ECO:0000313" key="1">
    <source>
        <dbReference type="EMBL" id="NMW87944.1"/>
    </source>
</evidence>
<dbReference type="EMBL" id="JABCUI010000005">
    <property type="protein sequence ID" value="NMW87944.1"/>
    <property type="molecule type" value="Genomic_DNA"/>
</dbReference>
<protein>
    <submittedName>
        <fullName evidence="1">Antitoxin</fullName>
    </submittedName>
</protein>
<proteinExistence type="predicted"/>
<dbReference type="RefSeq" id="WP_169761950.1">
    <property type="nucleotide sequence ID" value="NZ_JABCUI010000005.1"/>
</dbReference>
<comment type="caution">
    <text evidence="1">The sequence shown here is derived from an EMBL/GenBank/DDBJ whole genome shotgun (WGS) entry which is preliminary data.</text>
</comment>
<dbReference type="Proteomes" id="UP000553981">
    <property type="component" value="Unassembled WGS sequence"/>
</dbReference>
<accession>A0A7Y0UIH0</accession>
<sequence length="212" mass="23343">MINVGSFQGTSMPNVRPHVSTAQGFQKSMETTSSVTVSPGGEEAWGTKVDLSYMFDKLEKHGFINADERAYLTQKVTERSQIYKAISDLKGPGLAANAAYKMQEGVLLPNGVLTLTNDRRTVQRLAQLTRYEVQTIEAAQGSDMGIGQIGMLATTVALSKEKGIISGELGLKDFNMLKNWFKENGKPGSREFIETQEMLSKLYDLLASKDKH</sequence>
<evidence type="ECO:0000313" key="2">
    <source>
        <dbReference type="Proteomes" id="UP000553981"/>
    </source>
</evidence>
<gene>
    <name evidence="1" type="ORF">HHJ67_09380</name>
</gene>
<dbReference type="AlphaFoldDB" id="A0A7Y0UIH0"/>
<organism evidence="1 2">
    <name type="scientific">Mobiluncus curtisii</name>
    <dbReference type="NCBI Taxonomy" id="2051"/>
    <lineage>
        <taxon>Bacteria</taxon>
        <taxon>Bacillati</taxon>
        <taxon>Actinomycetota</taxon>
        <taxon>Actinomycetes</taxon>
        <taxon>Actinomycetales</taxon>
        <taxon>Actinomycetaceae</taxon>
        <taxon>Mobiluncus</taxon>
    </lineage>
</organism>
<name>A0A7Y0UIH0_9ACTO</name>